<accession>Q97CQ9</accession>
<dbReference type="Proteomes" id="UP000001017">
    <property type="component" value="Chromosome"/>
</dbReference>
<keyword evidence="1" id="KW-0238">DNA-binding</keyword>
<dbReference type="EMBL" id="BA000011">
    <property type="protein sequence ID" value="BAB59184.1"/>
    <property type="molecule type" value="Genomic_DNA"/>
</dbReference>
<dbReference type="STRING" id="273116.gene:9380807"/>
<organism evidence="3 4">
    <name type="scientific">Thermoplasma volcanium (strain ATCC 51530 / DSM 4299 / JCM 9571 / NBRC 15438 / GSS1)</name>
    <dbReference type="NCBI Taxonomy" id="273116"/>
    <lineage>
        <taxon>Archaea</taxon>
        <taxon>Methanobacteriati</taxon>
        <taxon>Thermoplasmatota</taxon>
        <taxon>Thermoplasmata</taxon>
        <taxon>Thermoplasmatales</taxon>
        <taxon>Thermoplasmataceae</taxon>
        <taxon>Thermoplasma</taxon>
    </lineage>
</organism>
<reference evidence="3 4" key="1">
    <citation type="journal article" date="1999" name="Proc. Jpn. Acad.">
        <title>Determination of the complete genomic DNA sequence of Thermoplasma volvanium GSS1.</title>
        <authorList>
            <person name="Kawashima T."/>
            <person name="Yamamoto Y."/>
            <person name="Aramaki H."/>
            <person name="Nunoshiba T."/>
            <person name="Kawamoto T."/>
            <person name="Watanabe K."/>
            <person name="Yamazaki M."/>
            <person name="Kanehori K."/>
            <person name="Amano N."/>
            <person name="Ohya Y."/>
            <person name="Makino K."/>
            <person name="Suzuki M."/>
        </authorList>
    </citation>
    <scope>NUCLEOTIDE SEQUENCE [LARGE SCALE GENOMIC DNA]</scope>
    <source>
        <strain evidence="4">ATCC 51530 / DSM 4299 / JCM 9571 / NBRC 15438 / GSS1</strain>
    </source>
</reference>
<evidence type="ECO:0000313" key="4">
    <source>
        <dbReference type="Proteomes" id="UP000001017"/>
    </source>
</evidence>
<evidence type="ECO:0000313" key="3">
    <source>
        <dbReference type="EMBL" id="BAB59184.1"/>
    </source>
</evidence>
<gene>
    <name evidence="3" type="ORF">TVG0045165</name>
</gene>
<name>Q97CQ9_THEVO</name>
<dbReference type="GO" id="GO:0003677">
    <property type="term" value="F:DNA binding"/>
    <property type="evidence" value="ECO:0007669"/>
    <property type="project" value="UniProtKB-KW"/>
</dbReference>
<evidence type="ECO:0000259" key="2">
    <source>
        <dbReference type="Pfam" id="PF07282"/>
    </source>
</evidence>
<dbReference type="PhylomeDB" id="Q97CQ9"/>
<reference evidence="3 4" key="2">
    <citation type="journal article" date="2000" name="Proc. Natl. Acad. Sci. U.S.A.">
        <title>Archaeal adaptation to higher temperatures revealed by genomic sequence of Thermoplasma volcanium.</title>
        <authorList>
            <person name="Kawashima T."/>
            <person name="Amano N."/>
            <person name="Koike H."/>
            <person name="Makino S."/>
            <person name="Higuchi S."/>
            <person name="Kawashima-Ohya Y."/>
            <person name="Watanabe K."/>
            <person name="Yamazaki M."/>
            <person name="Kanehori K."/>
            <person name="Kawamoto T."/>
            <person name="Nunoshiba T."/>
            <person name="Yamamoto Y."/>
            <person name="Aramaki H."/>
            <person name="Makino K."/>
            <person name="Suzuki M."/>
        </authorList>
    </citation>
    <scope>NUCLEOTIDE SEQUENCE [LARGE SCALE GENOMIC DNA]</scope>
    <source>
        <strain evidence="4">ATCC 51530 / DSM 4299 / JCM 9571 / NBRC 15438 / GSS1</strain>
    </source>
</reference>
<proteinExistence type="predicted"/>
<dbReference type="PaxDb" id="273116-14324256"/>
<sequence length="169" mass="18724">MEEFKNKGVGEIAIGYPKEISKDHGNKLTVNFWNYGYIIRRFEGVGEELGVKVVKVDEAWTSKTCSLCGEAHDDGRIKRGLYRCLRIGKVINADLNGAINILHIPESLGAGSRGQLTVRDRGNGLKTQPAVYRWTNGAGWVSSPTSYEVMKMKAVNCKPMNRHKGTLAL</sequence>
<dbReference type="HOGENOM" id="CLU_127458_0_0_2"/>
<dbReference type="KEGG" id="tvo:TVG0045165"/>
<protein>
    <submittedName>
        <fullName evidence="3">TVG0045165 protein</fullName>
    </submittedName>
</protein>
<keyword evidence="4" id="KW-1185">Reference proteome</keyword>
<dbReference type="DNASU" id="1441529"/>
<dbReference type="Pfam" id="PF07282">
    <property type="entry name" value="Cas12f1-like_TNB"/>
    <property type="match status" value="1"/>
</dbReference>
<feature type="domain" description="Cas12f1-like TNB" evidence="2">
    <location>
        <begin position="35"/>
        <end position="101"/>
    </location>
</feature>
<dbReference type="AlphaFoldDB" id="Q97CQ9"/>
<evidence type="ECO:0000256" key="1">
    <source>
        <dbReference type="ARBA" id="ARBA00023125"/>
    </source>
</evidence>
<dbReference type="SMR" id="Q97CQ9"/>
<dbReference type="eggNOG" id="arCOG00683">
    <property type="taxonomic scope" value="Archaea"/>
</dbReference>
<dbReference type="InterPro" id="IPR010095">
    <property type="entry name" value="Cas12f1-like_TNB"/>
</dbReference>